<comment type="caution">
    <text evidence="1">The sequence shown here is derived from an EMBL/GenBank/DDBJ whole genome shotgun (WGS) entry which is preliminary data.</text>
</comment>
<accession>A0A2A2IF88</accession>
<dbReference type="RefSeq" id="WP_095654824.1">
    <property type="nucleotide sequence ID" value="NZ_NPOA01000004.1"/>
</dbReference>
<sequence>MKEKYYLNFNDLNEEVQERIVQDAIIDLEDEQDKEELQEEAALMNMDYDEFITEKAERYMINFDFEFNV</sequence>
<dbReference type="AlphaFoldDB" id="A0A2A2IF88"/>
<evidence type="ECO:0000313" key="2">
    <source>
        <dbReference type="Proteomes" id="UP000218887"/>
    </source>
</evidence>
<proteinExistence type="predicted"/>
<gene>
    <name evidence="1" type="ORF">CIL05_07075</name>
</gene>
<evidence type="ECO:0000313" key="1">
    <source>
        <dbReference type="EMBL" id="PAV30222.1"/>
    </source>
</evidence>
<protein>
    <submittedName>
        <fullName evidence="1">Uncharacterized protein</fullName>
    </submittedName>
</protein>
<keyword evidence="2" id="KW-1185">Reference proteome</keyword>
<dbReference type="EMBL" id="NPOA01000004">
    <property type="protein sequence ID" value="PAV30222.1"/>
    <property type="molecule type" value="Genomic_DNA"/>
</dbReference>
<name>A0A2A2IF88_9BACI</name>
<reference evidence="1 2" key="1">
    <citation type="submission" date="2017-08" db="EMBL/GenBank/DDBJ databases">
        <title>Virgibacillus indicus sp. nov. and Virgibacillus profoundi sp. nov, two moderately halophilic bacteria isolated from marine sediment by using the Microfluidic Streak Plate.</title>
        <authorList>
            <person name="Xu B."/>
            <person name="Hu B."/>
            <person name="Wang J."/>
            <person name="Zhu Y."/>
            <person name="Huang L."/>
            <person name="Du W."/>
            <person name="Huang Y."/>
        </authorList>
    </citation>
    <scope>NUCLEOTIDE SEQUENCE [LARGE SCALE GENOMIC DNA]</scope>
    <source>
        <strain evidence="1 2">IO3-P3-H5</strain>
    </source>
</reference>
<organism evidence="1 2">
    <name type="scientific">Virgibacillus profundi</name>
    <dbReference type="NCBI Taxonomy" id="2024555"/>
    <lineage>
        <taxon>Bacteria</taxon>
        <taxon>Bacillati</taxon>
        <taxon>Bacillota</taxon>
        <taxon>Bacilli</taxon>
        <taxon>Bacillales</taxon>
        <taxon>Bacillaceae</taxon>
        <taxon>Virgibacillus</taxon>
    </lineage>
</organism>
<dbReference type="Proteomes" id="UP000218887">
    <property type="component" value="Unassembled WGS sequence"/>
</dbReference>